<evidence type="ECO:0000256" key="4">
    <source>
        <dbReference type="ARBA" id="ARBA00022840"/>
    </source>
</evidence>
<dbReference type="InterPro" id="IPR050763">
    <property type="entry name" value="ABC_transporter_ATP-binding"/>
</dbReference>
<evidence type="ECO:0000313" key="7">
    <source>
        <dbReference type="EMBL" id="SDF31739.1"/>
    </source>
</evidence>
<dbReference type="InterPro" id="IPR027417">
    <property type="entry name" value="P-loop_NTPase"/>
</dbReference>
<feature type="compositionally biased region" description="Gly residues" evidence="5">
    <location>
        <begin position="296"/>
        <end position="321"/>
    </location>
</feature>
<dbReference type="Proteomes" id="UP000324020">
    <property type="component" value="Unassembled WGS sequence"/>
</dbReference>
<comment type="similarity">
    <text evidence="1">Belongs to the ABC transporter superfamily.</text>
</comment>
<dbReference type="GO" id="GO:0005524">
    <property type="term" value="F:ATP binding"/>
    <property type="evidence" value="ECO:0007669"/>
    <property type="project" value="UniProtKB-KW"/>
</dbReference>
<proteinExistence type="inferred from homology"/>
<dbReference type="InterPro" id="IPR003439">
    <property type="entry name" value="ABC_transporter-like_ATP-bd"/>
</dbReference>
<protein>
    <submittedName>
        <fullName evidence="7">ABC-2 type transport system ATP-binding protein</fullName>
    </submittedName>
</protein>
<dbReference type="PROSITE" id="PS50893">
    <property type="entry name" value="ABC_TRANSPORTER_2"/>
    <property type="match status" value="1"/>
</dbReference>
<name>A0A1G7K4N3_9EURY</name>
<dbReference type="PANTHER" id="PTHR42711:SF5">
    <property type="entry name" value="ABC TRANSPORTER ATP-BINDING PROTEIN NATA"/>
    <property type="match status" value="1"/>
</dbReference>
<evidence type="ECO:0000259" key="6">
    <source>
        <dbReference type="PROSITE" id="PS50893"/>
    </source>
</evidence>
<feature type="region of interest" description="Disordered" evidence="5">
    <location>
        <begin position="290"/>
        <end position="336"/>
    </location>
</feature>
<evidence type="ECO:0000256" key="3">
    <source>
        <dbReference type="ARBA" id="ARBA00022741"/>
    </source>
</evidence>
<dbReference type="Pfam" id="PF00005">
    <property type="entry name" value="ABC_tran"/>
    <property type="match status" value="1"/>
</dbReference>
<keyword evidence="4 7" id="KW-0067">ATP-binding</keyword>
<evidence type="ECO:0000256" key="5">
    <source>
        <dbReference type="SAM" id="MobiDB-lite"/>
    </source>
</evidence>
<evidence type="ECO:0000313" key="8">
    <source>
        <dbReference type="Proteomes" id="UP000324020"/>
    </source>
</evidence>
<sequence length="336" mass="35611">MPAIECRDLSKYYGDVRGVEDVSFTVEDGEVFGFLGPNGAGKTTAIRTLLGFLSPTSGGATLLGHDATDPVESRRARERIGYLPGDPGLDRDRTAKAFLDHQAALRGAVSRDELVERFGLDESRRIADLSRGNRQKVALVAAFMHDPDLLLLDEPTSGLDPLLQEEFAGLVRERLDDGASVLLSSHVLGEVAALCDRVGVLREGHLVAVESVSDLRSRGGKRVRVRVAEDVDRTDFEVRGTMNLRVGETVSFTWTGGYDALIDLLGGYTVLDLDVVDAPLEEAFMTFYDGDVPGPTRGGGGGATHDGGGATRDGGGGGHGGDAGRDATAESEGDAR</sequence>
<keyword evidence="2" id="KW-0813">Transport</keyword>
<dbReference type="EMBL" id="FNBO01000003">
    <property type="protein sequence ID" value="SDF31739.1"/>
    <property type="molecule type" value="Genomic_DNA"/>
</dbReference>
<dbReference type="SMART" id="SM00382">
    <property type="entry name" value="AAA"/>
    <property type="match status" value="1"/>
</dbReference>
<feature type="compositionally biased region" description="Basic and acidic residues" evidence="5">
    <location>
        <begin position="322"/>
        <end position="336"/>
    </location>
</feature>
<keyword evidence="8" id="KW-1185">Reference proteome</keyword>
<keyword evidence="3" id="KW-0547">Nucleotide-binding</keyword>
<dbReference type="AlphaFoldDB" id="A0A1G7K4N3"/>
<organism evidence="7 8">
    <name type="scientific">Halorubrum xinjiangense</name>
    <dbReference type="NCBI Taxonomy" id="261291"/>
    <lineage>
        <taxon>Archaea</taxon>
        <taxon>Methanobacteriati</taxon>
        <taxon>Methanobacteriota</taxon>
        <taxon>Stenosarchaea group</taxon>
        <taxon>Halobacteria</taxon>
        <taxon>Halobacteriales</taxon>
        <taxon>Haloferacaceae</taxon>
        <taxon>Halorubrum</taxon>
    </lineage>
</organism>
<gene>
    <name evidence="7" type="ORF">SAMN04488067_103184</name>
</gene>
<dbReference type="CDD" id="cd03230">
    <property type="entry name" value="ABC_DR_subfamily_A"/>
    <property type="match status" value="1"/>
</dbReference>
<dbReference type="Gene3D" id="3.40.50.300">
    <property type="entry name" value="P-loop containing nucleotide triphosphate hydrolases"/>
    <property type="match status" value="1"/>
</dbReference>
<dbReference type="InterPro" id="IPR003593">
    <property type="entry name" value="AAA+_ATPase"/>
</dbReference>
<accession>A0A1G7K4N3</accession>
<dbReference type="GO" id="GO:0016887">
    <property type="term" value="F:ATP hydrolysis activity"/>
    <property type="evidence" value="ECO:0007669"/>
    <property type="project" value="InterPro"/>
</dbReference>
<dbReference type="RefSeq" id="WP_223174378.1">
    <property type="nucleotide sequence ID" value="NZ_FNBO01000003.1"/>
</dbReference>
<reference evidence="7 8" key="1">
    <citation type="submission" date="2016-10" db="EMBL/GenBank/DDBJ databases">
        <authorList>
            <person name="Varghese N."/>
            <person name="Submissions S."/>
        </authorList>
    </citation>
    <scope>NUCLEOTIDE SEQUENCE [LARGE SCALE GENOMIC DNA]</scope>
    <source>
        <strain evidence="7 8">CGMCC 1.3527</strain>
    </source>
</reference>
<evidence type="ECO:0000256" key="2">
    <source>
        <dbReference type="ARBA" id="ARBA00022448"/>
    </source>
</evidence>
<dbReference type="PANTHER" id="PTHR42711">
    <property type="entry name" value="ABC TRANSPORTER ATP-BINDING PROTEIN"/>
    <property type="match status" value="1"/>
</dbReference>
<dbReference type="SUPFAM" id="SSF52540">
    <property type="entry name" value="P-loop containing nucleoside triphosphate hydrolases"/>
    <property type="match status" value="1"/>
</dbReference>
<evidence type="ECO:0000256" key="1">
    <source>
        <dbReference type="ARBA" id="ARBA00005417"/>
    </source>
</evidence>
<feature type="domain" description="ABC transporter" evidence="6">
    <location>
        <begin position="4"/>
        <end position="228"/>
    </location>
</feature>